<reference evidence="1 2" key="1">
    <citation type="submission" date="2021-03" db="EMBL/GenBank/DDBJ databases">
        <title>Glycomyces sp. nov., a novel actinomycete isolated from soil.</title>
        <authorList>
            <person name="Yang X."/>
            <person name="Xu X."/>
        </authorList>
    </citation>
    <scope>NUCLEOTIDE SEQUENCE [LARGE SCALE GENOMIC DNA]</scope>
    <source>
        <strain evidence="1 2">NEAU-S30</strain>
    </source>
</reference>
<dbReference type="RefSeq" id="WP_208494599.1">
    <property type="nucleotide sequence ID" value="NZ_JAGFNP010000002.1"/>
</dbReference>
<proteinExistence type="predicted"/>
<comment type="caution">
    <text evidence="1">The sequence shown here is derived from an EMBL/GenBank/DDBJ whole genome shotgun (WGS) entry which is preliminary data.</text>
</comment>
<protein>
    <recommendedName>
        <fullName evidence="3">ESX-1 secretion-associated protein</fullName>
    </recommendedName>
</protein>
<gene>
    <name evidence="1" type="ORF">J5V16_03380</name>
</gene>
<evidence type="ECO:0000313" key="1">
    <source>
        <dbReference type="EMBL" id="MBO3731848.1"/>
    </source>
</evidence>
<evidence type="ECO:0008006" key="3">
    <source>
        <dbReference type="Google" id="ProtNLM"/>
    </source>
</evidence>
<dbReference type="SUPFAM" id="SSF140453">
    <property type="entry name" value="EsxAB dimer-like"/>
    <property type="match status" value="1"/>
</dbReference>
<keyword evidence="2" id="KW-1185">Reference proteome</keyword>
<accession>A0ABS3TZB3</accession>
<dbReference type="EMBL" id="JAGFNP010000002">
    <property type="protein sequence ID" value="MBO3731848.1"/>
    <property type="molecule type" value="Genomic_DNA"/>
</dbReference>
<evidence type="ECO:0000313" key="2">
    <source>
        <dbReference type="Proteomes" id="UP000681341"/>
    </source>
</evidence>
<organism evidence="1 2">
    <name type="scientific">Glycomyces niveus</name>
    <dbReference type="NCBI Taxonomy" id="2820287"/>
    <lineage>
        <taxon>Bacteria</taxon>
        <taxon>Bacillati</taxon>
        <taxon>Actinomycetota</taxon>
        <taxon>Actinomycetes</taxon>
        <taxon>Glycomycetales</taxon>
        <taxon>Glycomycetaceae</taxon>
        <taxon>Glycomyces</taxon>
    </lineage>
</organism>
<dbReference type="InterPro" id="IPR036689">
    <property type="entry name" value="ESAT-6-like_sf"/>
</dbReference>
<dbReference type="Gene3D" id="1.10.287.1060">
    <property type="entry name" value="ESAT-6-like"/>
    <property type="match status" value="1"/>
</dbReference>
<sequence>MAGFDVDPATIRQSADELDAAKDDVQTLLDEFTAAVGQYADAFGGDIIGTAGGIAHEVCMGAVTDCFTRIVEDLSGLSEALRGMADDHQAAEEEITQSFTRLQGELESRPTG</sequence>
<dbReference type="Proteomes" id="UP000681341">
    <property type="component" value="Unassembled WGS sequence"/>
</dbReference>
<name>A0ABS3TZB3_9ACTN</name>